<feature type="transmembrane region" description="Helical" evidence="1">
    <location>
        <begin position="57"/>
        <end position="75"/>
    </location>
</feature>
<evidence type="ECO:0000313" key="2">
    <source>
        <dbReference type="EMBL" id="GGE55147.1"/>
    </source>
</evidence>
<keyword evidence="1" id="KW-0812">Transmembrane</keyword>
<sequence>MAKEISAGVEDVKLKETEEEKKLINYLKELDINTLNQLYYIFNGGASLRTPMQMLKLLLIPLSIFGGFIIVFMNYGSQESGLFSPDNREFIKTLFGFVIAILGIFSFLKLKRMSKESELVKLSHKVVTRQKTMSMISFVLEEKYRAMSNGYKQ</sequence>
<comment type="caution">
    <text evidence="2">The sequence shown here is derived from an EMBL/GenBank/DDBJ whole genome shotgun (WGS) entry which is preliminary data.</text>
</comment>
<dbReference type="RefSeq" id="WP_188698496.1">
    <property type="nucleotide sequence ID" value="NZ_BMIR01000028.1"/>
</dbReference>
<evidence type="ECO:0000256" key="1">
    <source>
        <dbReference type="SAM" id="Phobius"/>
    </source>
</evidence>
<name>A0A8J2YN25_9BACL</name>
<reference evidence="2" key="1">
    <citation type="journal article" date="2014" name="Int. J. Syst. Evol. Microbiol.">
        <title>Complete genome sequence of Corynebacterium casei LMG S-19264T (=DSM 44701T), isolated from a smear-ripened cheese.</title>
        <authorList>
            <consortium name="US DOE Joint Genome Institute (JGI-PGF)"/>
            <person name="Walter F."/>
            <person name="Albersmeier A."/>
            <person name="Kalinowski J."/>
            <person name="Ruckert C."/>
        </authorList>
    </citation>
    <scope>NUCLEOTIDE SEQUENCE</scope>
    <source>
        <strain evidence="2">CGMCC 1.15371</strain>
    </source>
</reference>
<evidence type="ECO:0000313" key="3">
    <source>
        <dbReference type="Proteomes" id="UP000628775"/>
    </source>
</evidence>
<organism evidence="2 3">
    <name type="scientific">Pullulanibacillus camelliae</name>
    <dbReference type="NCBI Taxonomy" id="1707096"/>
    <lineage>
        <taxon>Bacteria</taxon>
        <taxon>Bacillati</taxon>
        <taxon>Bacillota</taxon>
        <taxon>Bacilli</taxon>
        <taxon>Bacillales</taxon>
        <taxon>Sporolactobacillaceae</taxon>
        <taxon>Pullulanibacillus</taxon>
    </lineage>
</organism>
<protein>
    <submittedName>
        <fullName evidence="2">Uncharacterized protein</fullName>
    </submittedName>
</protein>
<proteinExistence type="predicted"/>
<accession>A0A8J2YN25</accession>
<dbReference type="Proteomes" id="UP000628775">
    <property type="component" value="Unassembled WGS sequence"/>
</dbReference>
<reference evidence="2" key="2">
    <citation type="submission" date="2020-09" db="EMBL/GenBank/DDBJ databases">
        <authorList>
            <person name="Sun Q."/>
            <person name="Zhou Y."/>
        </authorList>
    </citation>
    <scope>NUCLEOTIDE SEQUENCE</scope>
    <source>
        <strain evidence="2">CGMCC 1.15371</strain>
    </source>
</reference>
<keyword evidence="1" id="KW-0472">Membrane</keyword>
<keyword evidence="1" id="KW-1133">Transmembrane helix</keyword>
<keyword evidence="3" id="KW-1185">Reference proteome</keyword>
<feature type="transmembrane region" description="Helical" evidence="1">
    <location>
        <begin position="90"/>
        <end position="108"/>
    </location>
</feature>
<gene>
    <name evidence="2" type="ORF">GCM10011391_37670</name>
</gene>
<dbReference type="EMBL" id="BMIR01000028">
    <property type="protein sequence ID" value="GGE55147.1"/>
    <property type="molecule type" value="Genomic_DNA"/>
</dbReference>
<dbReference type="AlphaFoldDB" id="A0A8J2YN25"/>